<dbReference type="Gene3D" id="3.10.450.50">
    <property type="match status" value="1"/>
</dbReference>
<comment type="caution">
    <text evidence="3">The sequence shown here is derived from an EMBL/GenBank/DDBJ whole genome shotgun (WGS) entry which is preliminary data.</text>
</comment>
<name>A0A0W8IJW7_KOCRO</name>
<dbReference type="InterPro" id="IPR037401">
    <property type="entry name" value="SnoaL-like"/>
</dbReference>
<feature type="compositionally biased region" description="Basic and acidic residues" evidence="1">
    <location>
        <begin position="1"/>
        <end position="28"/>
    </location>
</feature>
<evidence type="ECO:0000256" key="1">
    <source>
        <dbReference type="SAM" id="MobiDB-lite"/>
    </source>
</evidence>
<evidence type="ECO:0000259" key="2">
    <source>
        <dbReference type="Pfam" id="PF13577"/>
    </source>
</evidence>
<dbReference type="RefSeq" id="WP_058873951.1">
    <property type="nucleotide sequence ID" value="NZ_LQBK01000011.1"/>
</dbReference>
<dbReference type="Pfam" id="PF13577">
    <property type="entry name" value="SnoaL_4"/>
    <property type="match status" value="1"/>
</dbReference>
<protein>
    <recommendedName>
        <fullName evidence="2">SnoaL-like domain-containing protein</fullName>
    </recommendedName>
</protein>
<feature type="domain" description="SnoaL-like" evidence="2">
    <location>
        <begin position="56"/>
        <end position="171"/>
    </location>
</feature>
<evidence type="ECO:0000313" key="4">
    <source>
        <dbReference type="Proteomes" id="UP000053512"/>
    </source>
</evidence>
<accession>A0A0W8IJW7</accession>
<feature type="region of interest" description="Disordered" evidence="1">
    <location>
        <begin position="1"/>
        <end position="55"/>
    </location>
</feature>
<dbReference type="Proteomes" id="UP000053512">
    <property type="component" value="Unassembled WGS sequence"/>
</dbReference>
<reference evidence="4" key="1">
    <citation type="submission" date="2015-12" db="EMBL/GenBank/DDBJ databases">
        <authorList>
            <person name="Nair G.R."/>
            <person name="Kaur G."/>
            <person name="Mayilraj S."/>
        </authorList>
    </citation>
    <scope>NUCLEOTIDE SEQUENCE [LARGE SCALE GENOMIC DNA]</scope>
    <source>
        <strain evidence="4">CD08_4</strain>
    </source>
</reference>
<dbReference type="OrthoDB" id="2599042at2"/>
<feature type="compositionally biased region" description="Low complexity" evidence="1">
    <location>
        <begin position="29"/>
        <end position="44"/>
    </location>
</feature>
<dbReference type="InterPro" id="IPR032710">
    <property type="entry name" value="NTF2-like_dom_sf"/>
</dbReference>
<gene>
    <name evidence="3" type="ORF">AVL61_09275</name>
</gene>
<proteinExistence type="predicted"/>
<evidence type="ECO:0000313" key="3">
    <source>
        <dbReference type="EMBL" id="KUG60131.1"/>
    </source>
</evidence>
<dbReference type="SUPFAM" id="SSF54427">
    <property type="entry name" value="NTF2-like"/>
    <property type="match status" value="1"/>
</dbReference>
<sequence length="211" mass="22997">MDDARVPDRTAEENTETITEKSTEKITEKTAGTTAEKTAGESAGQAGGSVPGPLSAQDRIEINEILSFSSHLLDNRRWDMFGEVFVPEVRLCAPQGEFTGPAGVRRFAETVDLSRFPATHTLNSIVEAVDADTAVAWSRMLLLTWDRRVACGDYIDTFRRTEHGWRIERRTVAPRNDSASVALAEGGYAPDPYAYAMFDGAVLAAAGRAGR</sequence>
<dbReference type="AlphaFoldDB" id="A0A0W8IJW7"/>
<dbReference type="EMBL" id="LQBK01000011">
    <property type="protein sequence ID" value="KUG60131.1"/>
    <property type="molecule type" value="Genomic_DNA"/>
</dbReference>
<organism evidence="3 4">
    <name type="scientific">Kocuria rosea subsp. polaris</name>
    <dbReference type="NCBI Taxonomy" id="136273"/>
    <lineage>
        <taxon>Bacteria</taxon>
        <taxon>Bacillati</taxon>
        <taxon>Actinomycetota</taxon>
        <taxon>Actinomycetes</taxon>
        <taxon>Micrococcales</taxon>
        <taxon>Micrococcaceae</taxon>
        <taxon>Kocuria</taxon>
    </lineage>
</organism>